<protein>
    <submittedName>
        <fullName evidence="1">Uncharacterized protein</fullName>
    </submittedName>
</protein>
<sequence length="154" mass="17816">MLIHFKDWEFEVDRRITKDVYDAIDKGGAQTCGCNYCLNFLLQQEGIYPPEVVVFFEEVGIDYHKEVEVVEYGEVEKGQYLYNSWFHFAGRIMKGKTSARLLPTGGYQFELTSLTETAKIGFWPNNDLAYFPNGIPLVQVEFEIRLPWKLNAGN</sequence>
<dbReference type="RefSeq" id="WP_104715146.1">
    <property type="nucleotide sequence ID" value="NZ_PTRA01000004.1"/>
</dbReference>
<dbReference type="OrthoDB" id="1691135at2"/>
<gene>
    <name evidence="1" type="ORF">C5O19_19965</name>
</gene>
<dbReference type="EMBL" id="PTRA01000004">
    <property type="protein sequence ID" value="PQA55686.1"/>
    <property type="molecule type" value="Genomic_DNA"/>
</dbReference>
<dbReference type="AlphaFoldDB" id="A0A2S7II92"/>
<evidence type="ECO:0000313" key="1">
    <source>
        <dbReference type="EMBL" id="PQA55686.1"/>
    </source>
</evidence>
<proteinExistence type="predicted"/>
<accession>A0A2S7II92</accession>
<name>A0A2S7II92_9BACT</name>
<comment type="caution">
    <text evidence="1">The sequence shown here is derived from an EMBL/GenBank/DDBJ whole genome shotgun (WGS) entry which is preliminary data.</text>
</comment>
<organism evidence="1 2">
    <name type="scientific">Siphonobacter curvatus</name>
    <dbReference type="NCBI Taxonomy" id="2094562"/>
    <lineage>
        <taxon>Bacteria</taxon>
        <taxon>Pseudomonadati</taxon>
        <taxon>Bacteroidota</taxon>
        <taxon>Cytophagia</taxon>
        <taxon>Cytophagales</taxon>
        <taxon>Cytophagaceae</taxon>
        <taxon>Siphonobacter</taxon>
    </lineage>
</organism>
<keyword evidence="2" id="KW-1185">Reference proteome</keyword>
<dbReference type="Proteomes" id="UP000239590">
    <property type="component" value="Unassembled WGS sequence"/>
</dbReference>
<evidence type="ECO:0000313" key="2">
    <source>
        <dbReference type="Proteomes" id="UP000239590"/>
    </source>
</evidence>
<reference evidence="2" key="1">
    <citation type="submission" date="2018-02" db="EMBL/GenBank/DDBJ databases">
        <title>Genome sequencing of Solimonas sp. HR-BB.</title>
        <authorList>
            <person name="Lee Y."/>
            <person name="Jeon C.O."/>
        </authorList>
    </citation>
    <scope>NUCLEOTIDE SEQUENCE [LARGE SCALE GENOMIC DNA]</scope>
    <source>
        <strain evidence="2">HR-U</strain>
    </source>
</reference>